<organism evidence="1 2">
    <name type="scientific">Streptococcus oralis subsp. tigurinus</name>
    <dbReference type="NCBI Taxonomy" id="1077464"/>
    <lineage>
        <taxon>Bacteria</taxon>
        <taxon>Bacillati</taxon>
        <taxon>Bacillota</taxon>
        <taxon>Bacilli</taxon>
        <taxon>Lactobacillales</taxon>
        <taxon>Streptococcaceae</taxon>
        <taxon>Streptococcus</taxon>
    </lineage>
</organism>
<name>A0A1X0WMF4_STROR</name>
<proteinExistence type="predicted"/>
<reference evidence="1 2" key="1">
    <citation type="journal article" date="2016" name="PLoS ONE">
        <title>Comparative Genomics Analysis of Streptococcus tigurinus Strains Identifies Genetic Elements Specifically and Uniquely Present in Highly Virulent Strains.</title>
        <authorList>
            <person name="Diene S.M."/>
            <person name="Francois P."/>
            <person name="Zbinden A."/>
            <person name="Entenza J.M."/>
            <person name="Resch G."/>
        </authorList>
    </citation>
    <scope>NUCLEOTIDE SEQUENCE [LARGE SCALE GENOMIC DNA]</scope>
    <source>
        <strain evidence="1 2">AZ_8</strain>
    </source>
</reference>
<gene>
    <name evidence="1" type="ORF">ATE34_08210</name>
</gene>
<sequence>MAKFKAKLNAYLAKSDRHFDKGQEYELDQDEANRINGLFNEVIGEDCFELVEEPKQDLVEVGTSTF</sequence>
<dbReference type="AlphaFoldDB" id="A0A1X0WMF4"/>
<dbReference type="EMBL" id="LNVF01000009">
    <property type="protein sequence ID" value="ORJ27928.1"/>
    <property type="molecule type" value="Genomic_DNA"/>
</dbReference>
<accession>A0A1X0WMF4</accession>
<evidence type="ECO:0000313" key="1">
    <source>
        <dbReference type="EMBL" id="ORJ27928.1"/>
    </source>
</evidence>
<dbReference type="RefSeq" id="WP_084911694.1">
    <property type="nucleotide sequence ID" value="NZ_LNVF01000009.1"/>
</dbReference>
<comment type="caution">
    <text evidence="1">The sequence shown here is derived from an EMBL/GenBank/DDBJ whole genome shotgun (WGS) entry which is preliminary data.</text>
</comment>
<evidence type="ECO:0000313" key="2">
    <source>
        <dbReference type="Proteomes" id="UP000192428"/>
    </source>
</evidence>
<dbReference type="Proteomes" id="UP000192428">
    <property type="component" value="Unassembled WGS sequence"/>
</dbReference>
<protein>
    <submittedName>
        <fullName evidence="1">Uncharacterized protein</fullName>
    </submittedName>
</protein>